<proteinExistence type="predicted"/>
<protein>
    <submittedName>
        <fullName evidence="1">Uncharacterized protein</fullName>
    </submittedName>
</protein>
<organism evidence="1 2">
    <name type="scientific">Arachis hypogaea</name>
    <name type="common">Peanut</name>
    <dbReference type="NCBI Taxonomy" id="3818"/>
    <lineage>
        <taxon>Eukaryota</taxon>
        <taxon>Viridiplantae</taxon>
        <taxon>Streptophyta</taxon>
        <taxon>Embryophyta</taxon>
        <taxon>Tracheophyta</taxon>
        <taxon>Spermatophyta</taxon>
        <taxon>Magnoliopsida</taxon>
        <taxon>eudicotyledons</taxon>
        <taxon>Gunneridae</taxon>
        <taxon>Pentapetalae</taxon>
        <taxon>rosids</taxon>
        <taxon>fabids</taxon>
        <taxon>Fabales</taxon>
        <taxon>Fabaceae</taxon>
        <taxon>Papilionoideae</taxon>
        <taxon>50 kb inversion clade</taxon>
        <taxon>dalbergioids sensu lato</taxon>
        <taxon>Dalbergieae</taxon>
        <taxon>Pterocarpus clade</taxon>
        <taxon>Arachis</taxon>
    </lineage>
</organism>
<name>A0A444YH07_ARAHY</name>
<gene>
    <name evidence="1" type="ORF">Ahy_B06g080041</name>
</gene>
<evidence type="ECO:0000313" key="2">
    <source>
        <dbReference type="Proteomes" id="UP000289738"/>
    </source>
</evidence>
<dbReference type="Proteomes" id="UP000289738">
    <property type="component" value="Chromosome B06"/>
</dbReference>
<evidence type="ECO:0000313" key="1">
    <source>
        <dbReference type="EMBL" id="RYR01177.1"/>
    </source>
</evidence>
<dbReference type="AlphaFoldDB" id="A0A444YH07"/>
<sequence length="109" mass="12294">MHILPIKVHHKLLKELANSFKLGKNTLKTSYSLFRVKPSTIGAALGPNASVTDEIVNICVGNEHDRLTFKRIFILYIQMAFLLPTSARNRDHTLFFTIPIQLTSKLMSG</sequence>
<accession>A0A444YH07</accession>
<keyword evidence="2" id="KW-1185">Reference proteome</keyword>
<dbReference type="EMBL" id="SDMP01000016">
    <property type="protein sequence ID" value="RYR01177.1"/>
    <property type="molecule type" value="Genomic_DNA"/>
</dbReference>
<reference evidence="1 2" key="1">
    <citation type="submission" date="2019-01" db="EMBL/GenBank/DDBJ databases">
        <title>Sequencing of cultivated peanut Arachis hypogaea provides insights into genome evolution and oil improvement.</title>
        <authorList>
            <person name="Chen X."/>
        </authorList>
    </citation>
    <scope>NUCLEOTIDE SEQUENCE [LARGE SCALE GENOMIC DNA]</scope>
    <source>
        <strain evidence="2">cv. Fuhuasheng</strain>
        <tissue evidence="1">Leaves</tissue>
    </source>
</reference>
<comment type="caution">
    <text evidence="1">The sequence shown here is derived from an EMBL/GenBank/DDBJ whole genome shotgun (WGS) entry which is preliminary data.</text>
</comment>